<evidence type="ECO:0008006" key="4">
    <source>
        <dbReference type="Google" id="ProtNLM"/>
    </source>
</evidence>
<evidence type="ECO:0000256" key="1">
    <source>
        <dbReference type="SAM" id="Phobius"/>
    </source>
</evidence>
<feature type="transmembrane region" description="Helical" evidence="1">
    <location>
        <begin position="309"/>
        <end position="325"/>
    </location>
</feature>
<keyword evidence="1" id="KW-0812">Transmembrane</keyword>
<keyword evidence="3" id="KW-1185">Reference proteome</keyword>
<dbReference type="EMBL" id="CP003629">
    <property type="protein sequence ID" value="AFQ45972.1"/>
    <property type="molecule type" value="Genomic_DNA"/>
</dbReference>
<dbReference type="Pfam" id="PF14897">
    <property type="entry name" value="EpsG"/>
    <property type="match status" value="1"/>
</dbReference>
<dbReference type="HOGENOM" id="CLU_059692_0_1_9"/>
<organism evidence="2 3">
    <name type="scientific">Desulfosporosinus meridiei (strain ATCC BAA-275 / DSM 13257 / KCTC 12902 / NCIMB 13706 / S10)</name>
    <dbReference type="NCBI Taxonomy" id="768704"/>
    <lineage>
        <taxon>Bacteria</taxon>
        <taxon>Bacillati</taxon>
        <taxon>Bacillota</taxon>
        <taxon>Clostridia</taxon>
        <taxon>Eubacteriales</taxon>
        <taxon>Desulfitobacteriaceae</taxon>
        <taxon>Desulfosporosinus</taxon>
    </lineage>
</organism>
<reference evidence="2 3" key="1">
    <citation type="journal article" date="2012" name="J. Bacteriol.">
        <title>Complete genome sequences of Desulfosporosinus orientis DSM765T, Desulfosporosinus youngiae DSM17734T, Desulfosporosinus meridiei DSM13257T, and Desulfosporosinus acidiphilus DSM22704T.</title>
        <authorList>
            <person name="Pester M."/>
            <person name="Brambilla E."/>
            <person name="Alazard D."/>
            <person name="Rattei T."/>
            <person name="Weinmaier T."/>
            <person name="Han J."/>
            <person name="Lucas S."/>
            <person name="Lapidus A."/>
            <person name="Cheng J.F."/>
            <person name="Goodwin L."/>
            <person name="Pitluck S."/>
            <person name="Peters L."/>
            <person name="Ovchinnikova G."/>
            <person name="Teshima H."/>
            <person name="Detter J.C."/>
            <person name="Han C.S."/>
            <person name="Tapia R."/>
            <person name="Land M.L."/>
            <person name="Hauser L."/>
            <person name="Kyrpides N.C."/>
            <person name="Ivanova N.N."/>
            <person name="Pagani I."/>
            <person name="Huntmann M."/>
            <person name="Wei C.L."/>
            <person name="Davenport K.W."/>
            <person name="Daligault H."/>
            <person name="Chain P.S."/>
            <person name="Chen A."/>
            <person name="Mavromatis K."/>
            <person name="Markowitz V."/>
            <person name="Szeto E."/>
            <person name="Mikhailova N."/>
            <person name="Pati A."/>
            <person name="Wagner M."/>
            <person name="Woyke T."/>
            <person name="Ollivier B."/>
            <person name="Klenk H.P."/>
            <person name="Spring S."/>
            <person name="Loy A."/>
        </authorList>
    </citation>
    <scope>NUCLEOTIDE SEQUENCE [LARGE SCALE GENOMIC DNA]</scope>
    <source>
        <strain evidence="3">ATCC BAA-275 / DSM 13257 / NCIMB 13706 / S10</strain>
    </source>
</reference>
<feature type="transmembrane region" description="Helical" evidence="1">
    <location>
        <begin position="171"/>
        <end position="195"/>
    </location>
</feature>
<protein>
    <recommendedName>
        <fullName evidence="4">EpsG family protein</fullName>
    </recommendedName>
</protein>
<feature type="transmembrane region" description="Helical" evidence="1">
    <location>
        <begin position="281"/>
        <end position="303"/>
    </location>
</feature>
<proteinExistence type="predicted"/>
<feature type="transmembrane region" description="Helical" evidence="1">
    <location>
        <begin position="133"/>
        <end position="159"/>
    </location>
</feature>
<dbReference type="KEGG" id="dmi:Desmer_4143"/>
<name>J7IVV9_DESMD</name>
<feature type="transmembrane region" description="Helical" evidence="1">
    <location>
        <begin position="207"/>
        <end position="231"/>
    </location>
</feature>
<feature type="transmembrane region" description="Helical" evidence="1">
    <location>
        <begin position="91"/>
        <end position="121"/>
    </location>
</feature>
<keyword evidence="1" id="KW-0472">Membrane</keyword>
<dbReference type="OrthoDB" id="2080921at2"/>
<evidence type="ECO:0000313" key="2">
    <source>
        <dbReference type="EMBL" id="AFQ45972.1"/>
    </source>
</evidence>
<dbReference type="STRING" id="768704.Desmer_4143"/>
<dbReference type="eggNOG" id="ENOG5033A5I">
    <property type="taxonomic scope" value="Bacteria"/>
</dbReference>
<dbReference type="AlphaFoldDB" id="J7IVV9"/>
<dbReference type="InterPro" id="IPR049458">
    <property type="entry name" value="EpsG-like"/>
</dbReference>
<feature type="transmembrane region" description="Helical" evidence="1">
    <location>
        <begin position="6"/>
        <end position="26"/>
    </location>
</feature>
<accession>J7IVV9</accession>
<evidence type="ECO:0000313" key="3">
    <source>
        <dbReference type="Proteomes" id="UP000005262"/>
    </source>
</evidence>
<feature type="transmembrane region" description="Helical" evidence="1">
    <location>
        <begin position="251"/>
        <end position="269"/>
    </location>
</feature>
<feature type="transmembrane region" description="Helical" evidence="1">
    <location>
        <begin position="35"/>
        <end position="52"/>
    </location>
</feature>
<dbReference type="Proteomes" id="UP000005262">
    <property type="component" value="Chromosome"/>
</dbReference>
<gene>
    <name evidence="2" type="ordered locus">Desmer_4143</name>
</gene>
<dbReference type="RefSeq" id="WP_014904880.1">
    <property type="nucleotide sequence ID" value="NC_018515.1"/>
</dbReference>
<keyword evidence="1" id="KW-1133">Transmembrane helix</keyword>
<reference evidence="3" key="2">
    <citation type="submission" date="2012-08" db="EMBL/GenBank/DDBJ databases">
        <title>Finished genome of Desulfosporosinus meridiei DSM 13257.</title>
        <authorList>
            <person name="Huntemann M."/>
            <person name="Wei C.-L."/>
            <person name="Han J."/>
            <person name="Detter J.C."/>
            <person name="Han C."/>
            <person name="Davenport K."/>
            <person name="Daligault H."/>
            <person name="Erkkila T."/>
            <person name="Gu W."/>
            <person name="Munk A.C.C."/>
            <person name="Teshima H."/>
            <person name="Xu Y."/>
            <person name="Chain P."/>
            <person name="Tapia R."/>
            <person name="Chen A."/>
            <person name="Krypides N."/>
            <person name="Mavromatis K."/>
            <person name="Markowitz V."/>
            <person name="Szeto E."/>
            <person name="Ivanova N."/>
            <person name="Mikhailova N."/>
            <person name="Ovchinnikova G."/>
            <person name="Pagani I."/>
            <person name="Pati A."/>
            <person name="Goodwin L."/>
            <person name="Peters L."/>
            <person name="Pitluck S."/>
            <person name="Woyke T."/>
            <person name="Pester M."/>
            <person name="Spring S."/>
            <person name="Ollivier B."/>
            <person name="Rattei T."/>
            <person name="Klenk H.-P."/>
            <person name="Wagner M."/>
            <person name="Loy A."/>
        </authorList>
    </citation>
    <scope>NUCLEOTIDE SEQUENCE [LARGE SCALE GENOMIC DNA]</scope>
    <source>
        <strain evidence="3">ATCC BAA-275 / DSM 13257 / NCIMB 13706 / S10</strain>
    </source>
</reference>
<sequence length="371" mass="42837">MELSVLESVLLYITIVILSTVLMGLAEKGGSSQKIYLILAFLVITLPSALRYDVGIDYLGYIDMYNVIVRSGSLADIPQYSIEYSFRVLSLISYILIGSPQLLFAVYAALTNFFILLGIYFYRKETKMSTMMFMYSCLFFFLTMNITRQMLAVSIIFFASKYIINKSFLKYLLFVLLAVFFHKSAIIALVLYSLALDHVNIKKIIRVIKYILPVIILFFMNYLITLFDLLINLWDPYKKYSLTYQITSDMTIGSGFMAMLIICLLFYNNYKQGLLRSSEKFQYFTVQITILATIFFLTEYRLANFGGRVSLYFQIFIIIALSMLARSGSRPEEGLRYDYQVVPYVYAILLFALDLVRDAQGCLPYSLWIGH</sequence>